<name>A0A7J0F9W7_9ERIC</name>
<dbReference type="EMBL" id="BJWL01000010">
    <property type="protein sequence ID" value="GFY95403.1"/>
    <property type="molecule type" value="Genomic_DNA"/>
</dbReference>
<dbReference type="Proteomes" id="UP000585474">
    <property type="component" value="Unassembled WGS sequence"/>
</dbReference>
<dbReference type="AlphaFoldDB" id="A0A7J0F9W7"/>
<evidence type="ECO:0000313" key="2">
    <source>
        <dbReference type="EMBL" id="GFY95403.1"/>
    </source>
</evidence>
<reference evidence="2 3" key="1">
    <citation type="submission" date="2019-07" db="EMBL/GenBank/DDBJ databases">
        <title>De Novo Assembly of kiwifruit Actinidia rufa.</title>
        <authorList>
            <person name="Sugita-Konishi S."/>
            <person name="Sato K."/>
            <person name="Mori E."/>
            <person name="Abe Y."/>
            <person name="Kisaki G."/>
            <person name="Hamano K."/>
            <person name="Suezawa K."/>
            <person name="Otani M."/>
            <person name="Fukuda T."/>
            <person name="Manabe T."/>
            <person name="Gomi K."/>
            <person name="Tabuchi M."/>
            <person name="Akimitsu K."/>
            <person name="Kataoka I."/>
        </authorList>
    </citation>
    <scope>NUCLEOTIDE SEQUENCE [LARGE SCALE GENOMIC DNA]</scope>
    <source>
        <strain evidence="3">cv. Fuchu</strain>
    </source>
</reference>
<gene>
    <name evidence="2" type="ORF">Acr_10g0007880</name>
</gene>
<organism evidence="2 3">
    <name type="scientific">Actinidia rufa</name>
    <dbReference type="NCBI Taxonomy" id="165716"/>
    <lineage>
        <taxon>Eukaryota</taxon>
        <taxon>Viridiplantae</taxon>
        <taxon>Streptophyta</taxon>
        <taxon>Embryophyta</taxon>
        <taxon>Tracheophyta</taxon>
        <taxon>Spermatophyta</taxon>
        <taxon>Magnoliopsida</taxon>
        <taxon>eudicotyledons</taxon>
        <taxon>Gunneridae</taxon>
        <taxon>Pentapetalae</taxon>
        <taxon>asterids</taxon>
        <taxon>Ericales</taxon>
        <taxon>Actinidiaceae</taxon>
        <taxon>Actinidia</taxon>
    </lineage>
</organism>
<evidence type="ECO:0000256" key="1">
    <source>
        <dbReference type="SAM" id="MobiDB-lite"/>
    </source>
</evidence>
<evidence type="ECO:0000313" key="3">
    <source>
        <dbReference type="Proteomes" id="UP000585474"/>
    </source>
</evidence>
<sequence>MMHPRTKHASNDMRGEDTNPELPMHFKPRIFKNMEIQKMWISKFKEMSIITGREFKRNFPLKYYRKMLAPMEALGWDSCSFCNFGRPKL</sequence>
<proteinExistence type="predicted"/>
<protein>
    <submittedName>
        <fullName evidence="2">Uncharacterized protein</fullName>
    </submittedName>
</protein>
<feature type="region of interest" description="Disordered" evidence="1">
    <location>
        <begin position="1"/>
        <end position="24"/>
    </location>
</feature>
<comment type="caution">
    <text evidence="2">The sequence shown here is derived from an EMBL/GenBank/DDBJ whole genome shotgun (WGS) entry which is preliminary data.</text>
</comment>
<accession>A0A7J0F9W7</accession>
<keyword evidence="3" id="KW-1185">Reference proteome</keyword>